<dbReference type="InterPro" id="IPR003961">
    <property type="entry name" value="FN3_dom"/>
</dbReference>
<dbReference type="InterPro" id="IPR015919">
    <property type="entry name" value="Cadherin-like_sf"/>
</dbReference>
<evidence type="ECO:0000313" key="8">
    <source>
        <dbReference type="EMBL" id="MFN0255540.1"/>
    </source>
</evidence>
<feature type="signal peptide" evidence="5">
    <location>
        <begin position="1"/>
        <end position="20"/>
    </location>
</feature>
<dbReference type="Pfam" id="PF18099">
    <property type="entry name" value="CBM_35_2"/>
    <property type="match status" value="1"/>
</dbReference>
<dbReference type="PANTHER" id="PTHR34142:SF1">
    <property type="entry name" value="GLYCOSIDE HYDROLASE FAMILY 5 DOMAIN-CONTAINING PROTEIN"/>
    <property type="match status" value="1"/>
</dbReference>
<dbReference type="EMBL" id="SSHJ02000005">
    <property type="protein sequence ID" value="MFN0255540.1"/>
    <property type="molecule type" value="Genomic_DNA"/>
</dbReference>
<evidence type="ECO:0000256" key="5">
    <source>
        <dbReference type="SAM" id="SignalP"/>
    </source>
</evidence>
<dbReference type="InterPro" id="IPR008979">
    <property type="entry name" value="Galactose-bd-like_sf"/>
</dbReference>
<evidence type="ECO:0000256" key="2">
    <source>
        <dbReference type="ARBA" id="ARBA00022801"/>
    </source>
</evidence>
<dbReference type="SUPFAM" id="SSF49313">
    <property type="entry name" value="Cadherin-like"/>
    <property type="match status" value="1"/>
</dbReference>
<dbReference type="Pfam" id="PF13385">
    <property type="entry name" value="Laminin_G_3"/>
    <property type="match status" value="1"/>
</dbReference>
<dbReference type="InterPro" id="IPR006558">
    <property type="entry name" value="LamG-like"/>
</dbReference>
<protein>
    <submittedName>
        <fullName evidence="8">Cellulase family glycosylhydrolase</fullName>
    </submittedName>
</protein>
<dbReference type="SUPFAM" id="SSF51445">
    <property type="entry name" value="(Trans)glycosidases"/>
    <property type="match status" value="1"/>
</dbReference>
<accession>A0ABW9J5Z1</accession>
<dbReference type="InterPro" id="IPR006584">
    <property type="entry name" value="Cellulose-bd_IV"/>
</dbReference>
<dbReference type="InterPro" id="IPR001547">
    <property type="entry name" value="Glyco_hydro_5"/>
</dbReference>
<sequence length="1353" mass="148338">MKKFFTFLCILGCIWLEVNAQTVTRNWDFDNPVAGGKADGWTIFAYGSPNTLNSVLRLTATRNAGYCNLNLESTGGVSIVDPSVSKRFVIRVKNGTKDRIANLIWTADGVDRKMEILMSTEDTNFKEYVLDLTHDLRWEGNISKLLIQLPIPINVHSDQLPIEIDYIRFTEGLSTAQLPALVPKSPAPFGTNLSGGEFSFSGGPSDWRYPRTQELDYLVSKGFKLIRLPFLWERVQPSLNGPLDIESLSHLKNIVWAARNRGMWVLLDLHNYNRRRTKNPDNTITDAIIGTPEAPIASIEDFWKKMAAEFKGFDNIYAYGIMNEPYSIPRDIPWVNTAQAIVDAIRTEDTQHTIMVSGDSYSSASSWPTVSDNLRKLKDPSDNLMFEAHSYFDHDSSGEYLRSYAAANANPQIGVTRVTPFVTWLKKYNLRGFMGEYGVPNNPNDISDKTDAVDNSLWNTVLDNALQYLSTNGVNGTTWSYGSSWGTNKLSVYPNSNGTDRPQMQVLSNYLFAAAPSNLSGINSPLVVSYKVGKPMVYQPTATNNPTGFTVTQLPSALAYNATTKEITGTMPTGTHTIKISATNASGIGEEREVVLRGVELKIPGTLQAEEYDGGGKNVGYFDKTIGNSGNFLHRDEDVDFRRSGTSPNFIYSVTHTMPGEWLKYTTNVQQEAAYRVKFRYVTTTAGTKINFKVNNVLVAGDIELPVTADLNAWTDQVFEIPSMITGEHVFTLEVVSGTFDVDRMEFAVAQPAVTPTNLTATASGSTKVNLSWNASANAASYKLERAEDPLGTFTMVAQNLTVTTFADETVAPATTYYYRVKGVNILGDGVASANVTATTATYTIPAKVAGVTASARNGSVEINWTAQLEVSGYLVKRATAAGGPYSTLATVTANTYTDATVVNGTTYYYVIAAQNSLGEGAASDEQIATPNNIDYAYWSFDQISQTTGVTDSWGSNNGTFDPNAVFGTNANTAHITFLEPANSYLNNSIRFRGKALSYVKLPDGLMSDVDDFTISVWYRHISNVAGGRIFDFGVGDNYASNEPNSSRKMMYLSPRAGANNGVTYAIQNGASLQSIETTVVLPTGQPTVWHHLVITKAGSTVTLYVNGQQAGQKVDMDIKPSDFGMTTANYLGKSRFATPAVLDGAIDEFKIFKRALTQPEVVLLGSTVMPVAFLDFDAEKQKNGSVTLNWSTASESNNSHFELLRSTDGKLFDNIVHVKGNGNVTDSRKYRYTDHMPQLGVNYYKLKQVDLDGQESYHPKVLAVSLSLDSEGDIKIFATVGKLNLRVNAVHSDTFNLYLSDVSGKVVAKFADKVISGNNTFEFSLAQQLRGGVYIATYLVKGQKKSVKLIIN</sequence>
<keyword evidence="4" id="KW-0326">Glycosidase</keyword>
<name>A0ABW9J5Z1_9SPHI</name>
<dbReference type="CDD" id="cd04080">
    <property type="entry name" value="CBM6_cellulase-like"/>
    <property type="match status" value="1"/>
</dbReference>
<feature type="chain" id="PRO_5046993014" evidence="5">
    <location>
        <begin position="21"/>
        <end position="1353"/>
    </location>
</feature>
<evidence type="ECO:0000259" key="6">
    <source>
        <dbReference type="PROSITE" id="PS50853"/>
    </source>
</evidence>
<comment type="caution">
    <text evidence="8">The sequence shown here is derived from an EMBL/GenBank/DDBJ whole genome shotgun (WGS) entry which is preliminary data.</text>
</comment>
<feature type="domain" description="Fibronectin type-III" evidence="6">
    <location>
        <begin position="845"/>
        <end position="934"/>
    </location>
</feature>
<dbReference type="InterPro" id="IPR041342">
    <property type="entry name" value="CBM35"/>
</dbReference>
<dbReference type="PANTHER" id="PTHR34142">
    <property type="entry name" value="ENDO-BETA-1,4-GLUCANASE A"/>
    <property type="match status" value="1"/>
</dbReference>
<evidence type="ECO:0000256" key="4">
    <source>
        <dbReference type="ARBA" id="ARBA00023295"/>
    </source>
</evidence>
<gene>
    <name evidence="8" type="ORF">E6A44_008160</name>
</gene>
<keyword evidence="1 5" id="KW-0732">Signal</keyword>
<feature type="domain" description="CBM6" evidence="7">
    <location>
        <begin position="605"/>
        <end position="748"/>
    </location>
</feature>
<feature type="domain" description="Fibronectin type-III" evidence="6">
    <location>
        <begin position="755"/>
        <end position="843"/>
    </location>
</feature>
<organism evidence="8 9">
    <name type="scientific">Pedobacter ureilyticus</name>
    <dbReference type="NCBI Taxonomy" id="1393051"/>
    <lineage>
        <taxon>Bacteria</taxon>
        <taxon>Pseudomonadati</taxon>
        <taxon>Bacteroidota</taxon>
        <taxon>Sphingobacteriia</taxon>
        <taxon>Sphingobacteriales</taxon>
        <taxon>Sphingobacteriaceae</taxon>
        <taxon>Pedobacter</taxon>
    </lineage>
</organism>
<dbReference type="Gene3D" id="2.60.120.200">
    <property type="match status" value="1"/>
</dbReference>
<evidence type="ECO:0000256" key="3">
    <source>
        <dbReference type="ARBA" id="ARBA00023157"/>
    </source>
</evidence>
<evidence type="ECO:0000313" key="9">
    <source>
        <dbReference type="Proteomes" id="UP001517247"/>
    </source>
</evidence>
<dbReference type="CDD" id="cd00063">
    <property type="entry name" value="FN3"/>
    <property type="match status" value="2"/>
</dbReference>
<dbReference type="SUPFAM" id="SSF49785">
    <property type="entry name" value="Galactose-binding domain-like"/>
    <property type="match status" value="1"/>
</dbReference>
<dbReference type="PROSITE" id="PS51175">
    <property type="entry name" value="CBM6"/>
    <property type="match status" value="1"/>
</dbReference>
<keyword evidence="2" id="KW-0378">Hydrolase</keyword>
<dbReference type="SMART" id="SM00606">
    <property type="entry name" value="CBD_IV"/>
    <property type="match status" value="1"/>
</dbReference>
<dbReference type="SUPFAM" id="SSF49265">
    <property type="entry name" value="Fibronectin type III"/>
    <property type="match status" value="1"/>
</dbReference>
<dbReference type="Gene3D" id="2.60.120.260">
    <property type="entry name" value="Galactose-binding domain-like"/>
    <property type="match status" value="1"/>
</dbReference>
<keyword evidence="3" id="KW-1015">Disulfide bond</keyword>
<dbReference type="RefSeq" id="WP_138722636.1">
    <property type="nucleotide sequence ID" value="NZ_SSHJ02000005.1"/>
</dbReference>
<dbReference type="PROSITE" id="PS50853">
    <property type="entry name" value="FN3"/>
    <property type="match status" value="2"/>
</dbReference>
<dbReference type="InterPro" id="IPR005084">
    <property type="entry name" value="CBM6"/>
</dbReference>
<dbReference type="Pfam" id="PF00150">
    <property type="entry name" value="Cellulase"/>
    <property type="match status" value="1"/>
</dbReference>
<dbReference type="Proteomes" id="UP001517247">
    <property type="component" value="Unassembled WGS sequence"/>
</dbReference>
<evidence type="ECO:0000259" key="7">
    <source>
        <dbReference type="PROSITE" id="PS51175"/>
    </source>
</evidence>
<dbReference type="SMART" id="SM00060">
    <property type="entry name" value="FN3"/>
    <property type="match status" value="3"/>
</dbReference>
<evidence type="ECO:0000256" key="1">
    <source>
        <dbReference type="ARBA" id="ARBA00022729"/>
    </source>
</evidence>
<dbReference type="Gene3D" id="2.60.40.10">
    <property type="entry name" value="Immunoglobulins"/>
    <property type="match status" value="4"/>
</dbReference>
<dbReference type="SUPFAM" id="SSF49899">
    <property type="entry name" value="Concanavalin A-like lectins/glucanases"/>
    <property type="match status" value="1"/>
</dbReference>
<dbReference type="InterPro" id="IPR013320">
    <property type="entry name" value="ConA-like_dom_sf"/>
</dbReference>
<reference evidence="8 9" key="1">
    <citation type="submission" date="2024-12" db="EMBL/GenBank/DDBJ databases">
        <authorList>
            <person name="Hu S."/>
        </authorList>
    </citation>
    <scope>NUCLEOTIDE SEQUENCE [LARGE SCALE GENOMIC DNA]</scope>
    <source>
        <strain evidence="8 9">THG-T11</strain>
    </source>
</reference>
<dbReference type="InterPro" id="IPR017853">
    <property type="entry name" value="GH"/>
</dbReference>
<dbReference type="SMART" id="SM00560">
    <property type="entry name" value="LamGL"/>
    <property type="match status" value="1"/>
</dbReference>
<proteinExistence type="predicted"/>
<dbReference type="Gene3D" id="3.20.20.80">
    <property type="entry name" value="Glycosidases"/>
    <property type="match status" value="1"/>
</dbReference>
<dbReference type="InterPro" id="IPR036116">
    <property type="entry name" value="FN3_sf"/>
</dbReference>
<dbReference type="InterPro" id="IPR013783">
    <property type="entry name" value="Ig-like_fold"/>
</dbReference>
<keyword evidence="9" id="KW-1185">Reference proteome</keyword>